<sequence>MEHSLKTERLILRKLTFYDSIFIVKLLNSPGWIEFIGDRGVRTEEDAKGYLQNGPLLSYEKNGFGLYLVELLETGDPIGMCGILKRDNLEHPDLGFAFLPEFMGKGYAYEAADAVVKYARKQLRIETLLAITLPENATSIKLLGKLGMKYDGVVKSPDSKENLNLYKLELKTD</sequence>
<dbReference type="Proteomes" id="UP000192333">
    <property type="component" value="Chromosome I"/>
</dbReference>
<dbReference type="OrthoDB" id="9798081at2"/>
<dbReference type="PROSITE" id="PS51186">
    <property type="entry name" value="GNAT"/>
    <property type="match status" value="1"/>
</dbReference>
<evidence type="ECO:0000313" key="2">
    <source>
        <dbReference type="EMBL" id="SMD46197.1"/>
    </source>
</evidence>
<dbReference type="InterPro" id="IPR016181">
    <property type="entry name" value="Acyl_CoA_acyltransferase"/>
</dbReference>
<feature type="domain" description="N-acetyltransferase" evidence="1">
    <location>
        <begin position="10"/>
        <end position="169"/>
    </location>
</feature>
<dbReference type="AlphaFoldDB" id="A0A1W2HBG5"/>
<dbReference type="Pfam" id="PF13302">
    <property type="entry name" value="Acetyltransf_3"/>
    <property type="match status" value="1"/>
</dbReference>
<dbReference type="InterPro" id="IPR000182">
    <property type="entry name" value="GNAT_dom"/>
</dbReference>
<evidence type="ECO:0000259" key="1">
    <source>
        <dbReference type="PROSITE" id="PS51186"/>
    </source>
</evidence>
<organism evidence="2 3">
    <name type="scientific">Aquiflexum balticum DSM 16537</name>
    <dbReference type="NCBI Taxonomy" id="758820"/>
    <lineage>
        <taxon>Bacteria</taxon>
        <taxon>Pseudomonadati</taxon>
        <taxon>Bacteroidota</taxon>
        <taxon>Cytophagia</taxon>
        <taxon>Cytophagales</taxon>
        <taxon>Cyclobacteriaceae</taxon>
        <taxon>Aquiflexum</taxon>
    </lineage>
</organism>
<dbReference type="GO" id="GO:0016747">
    <property type="term" value="F:acyltransferase activity, transferring groups other than amino-acyl groups"/>
    <property type="evidence" value="ECO:0007669"/>
    <property type="project" value="InterPro"/>
</dbReference>
<dbReference type="PANTHER" id="PTHR43792:SF1">
    <property type="entry name" value="N-ACETYLTRANSFERASE DOMAIN-CONTAINING PROTEIN"/>
    <property type="match status" value="1"/>
</dbReference>
<keyword evidence="2" id="KW-0808">Transferase</keyword>
<proteinExistence type="predicted"/>
<dbReference type="EMBL" id="LT838813">
    <property type="protein sequence ID" value="SMD46197.1"/>
    <property type="molecule type" value="Genomic_DNA"/>
</dbReference>
<dbReference type="Gene3D" id="3.40.630.30">
    <property type="match status" value="1"/>
</dbReference>
<dbReference type="InterPro" id="IPR051531">
    <property type="entry name" value="N-acetyltransferase"/>
</dbReference>
<reference evidence="3" key="1">
    <citation type="submission" date="2017-04" db="EMBL/GenBank/DDBJ databases">
        <authorList>
            <person name="Varghese N."/>
            <person name="Submissions S."/>
        </authorList>
    </citation>
    <scope>NUCLEOTIDE SEQUENCE [LARGE SCALE GENOMIC DNA]</scope>
    <source>
        <strain evidence="3">DSM 16537</strain>
    </source>
</reference>
<dbReference type="RefSeq" id="WP_084123129.1">
    <property type="nucleotide sequence ID" value="NZ_LT838813.1"/>
</dbReference>
<evidence type="ECO:0000313" key="3">
    <source>
        <dbReference type="Proteomes" id="UP000192333"/>
    </source>
</evidence>
<gene>
    <name evidence="2" type="ORF">SAMN00777080_4878</name>
</gene>
<accession>A0A1W2HBG5</accession>
<dbReference type="SUPFAM" id="SSF55729">
    <property type="entry name" value="Acyl-CoA N-acyltransferases (Nat)"/>
    <property type="match status" value="1"/>
</dbReference>
<name>A0A1W2HBG5_9BACT</name>
<protein>
    <submittedName>
        <fullName evidence="2">Protein N-acetyltransferase, RimJ/RimL family</fullName>
    </submittedName>
</protein>
<dbReference type="STRING" id="758820.SAMN00777080_4878"/>
<dbReference type="PANTHER" id="PTHR43792">
    <property type="entry name" value="GNAT FAMILY, PUTATIVE (AFU_ORTHOLOGUE AFUA_3G00765)-RELATED-RELATED"/>
    <property type="match status" value="1"/>
</dbReference>
<keyword evidence="3" id="KW-1185">Reference proteome</keyword>